<dbReference type="Proteomes" id="UP000321555">
    <property type="component" value="Chromosome"/>
</dbReference>
<reference evidence="2" key="1">
    <citation type="submission" date="2019-08" db="EMBL/GenBank/DDBJ databases">
        <authorList>
            <person name="Zheng X."/>
        </authorList>
    </citation>
    <scope>NUCLEOTIDE SEQUENCE [LARGE SCALE GENOMIC DNA]</scope>
    <source>
        <strain evidence="2">FJAT-25496</strain>
    </source>
</reference>
<gene>
    <name evidence="1" type="ORF">FSZ17_15770</name>
</gene>
<protein>
    <submittedName>
        <fullName evidence="1">DUF541 domain-containing protein</fullName>
    </submittedName>
</protein>
<dbReference type="InterPro" id="IPR007497">
    <property type="entry name" value="SIMPL/DUF541"/>
</dbReference>
<dbReference type="OrthoDB" id="9785192at2"/>
<keyword evidence="2" id="KW-1185">Reference proteome</keyword>
<dbReference type="GO" id="GO:0006974">
    <property type="term" value="P:DNA damage response"/>
    <property type="evidence" value="ECO:0007669"/>
    <property type="project" value="TreeGrafter"/>
</dbReference>
<dbReference type="KEGG" id="bda:FSZ17_15770"/>
<dbReference type="InterPro" id="IPR052022">
    <property type="entry name" value="26kDa_periplasmic_antigen"/>
</dbReference>
<evidence type="ECO:0000313" key="1">
    <source>
        <dbReference type="EMBL" id="QED48588.1"/>
    </source>
</evidence>
<dbReference type="AlphaFoldDB" id="A0A5B8Z6K4"/>
<accession>A0A5B8Z6K4</accession>
<dbReference type="STRING" id="1742359.GCA_001439625_02234"/>
<name>A0A5B8Z6K4_CYTDA</name>
<organism evidence="1 2">
    <name type="scientific">Cytobacillus dafuensis</name>
    <name type="common">Bacillus dafuensis</name>
    <dbReference type="NCBI Taxonomy" id="1742359"/>
    <lineage>
        <taxon>Bacteria</taxon>
        <taxon>Bacillati</taxon>
        <taxon>Bacillota</taxon>
        <taxon>Bacilli</taxon>
        <taxon>Bacillales</taxon>
        <taxon>Bacillaceae</taxon>
        <taxon>Cytobacillus</taxon>
    </lineage>
</organism>
<proteinExistence type="predicted"/>
<evidence type="ECO:0000313" key="2">
    <source>
        <dbReference type="Proteomes" id="UP000321555"/>
    </source>
</evidence>
<dbReference type="PANTHER" id="PTHR34387:SF1">
    <property type="entry name" value="PERIPLASMIC IMMUNOGENIC PROTEIN"/>
    <property type="match status" value="1"/>
</dbReference>
<dbReference type="RefSeq" id="WP_057771509.1">
    <property type="nucleotide sequence ID" value="NZ_CP042593.1"/>
</dbReference>
<dbReference type="Gene3D" id="3.30.110.170">
    <property type="entry name" value="Protein of unknown function (DUF541), domain 1"/>
    <property type="match status" value="1"/>
</dbReference>
<dbReference type="PANTHER" id="PTHR34387">
    <property type="entry name" value="SLR1258 PROTEIN"/>
    <property type="match status" value="1"/>
</dbReference>
<sequence length="224" mass="24909">MYYQQPSYRNTQTSGSKRNMIRVTGEGIVSVKPDKAEITLGASTEDKQLEVAQKNNAMIISNIKKGLNQLDIQDEQIKTVNYSIFPQYDYVEGKQIFRGYKVEHLLQISINDIENAGLVVDTAVKNGANVVSRIRFSVGDSIQYEQQALSIAVINAYQKADTIARTLGVQLNKVPILVAEIGRQRGEPIPFQMTALVKSEAATPIQPGTLEMRSQVSAEFEFHS</sequence>
<dbReference type="Pfam" id="PF04402">
    <property type="entry name" value="SIMPL"/>
    <property type="match status" value="1"/>
</dbReference>
<dbReference type="Gene3D" id="3.30.70.2970">
    <property type="entry name" value="Protein of unknown function (DUF541), domain 2"/>
    <property type="match status" value="1"/>
</dbReference>
<dbReference type="EMBL" id="CP042593">
    <property type="protein sequence ID" value="QED48588.1"/>
    <property type="molecule type" value="Genomic_DNA"/>
</dbReference>